<accession>A0A2X2C907</accession>
<keyword evidence="4" id="KW-0812">Transmembrane</keyword>
<evidence type="ECO:0000256" key="7">
    <source>
        <dbReference type="ARBA" id="ARBA00023136"/>
    </source>
</evidence>
<evidence type="ECO:0000256" key="2">
    <source>
        <dbReference type="ARBA" id="ARBA00009045"/>
    </source>
</evidence>
<dbReference type="EMBL" id="UAUE01000020">
    <property type="protein sequence ID" value="SPY96655.1"/>
    <property type="molecule type" value="Genomic_DNA"/>
</dbReference>
<dbReference type="RefSeq" id="WP_017628739.1">
    <property type="nucleotide sequence ID" value="NZ_BGMB01000086.1"/>
</dbReference>
<dbReference type="AlphaFoldDB" id="A0A2X2C907"/>
<dbReference type="Pfam" id="PF01694">
    <property type="entry name" value="Rhomboid"/>
    <property type="match status" value="1"/>
</dbReference>
<comment type="similarity">
    <text evidence="2">Belongs to the peptidase S54 family.</text>
</comment>
<name>A0A2X2C907_PROMI</name>
<dbReference type="Gene3D" id="1.20.1540.10">
    <property type="entry name" value="Rhomboid-like"/>
    <property type="match status" value="1"/>
</dbReference>
<dbReference type="InterPro" id="IPR035952">
    <property type="entry name" value="Rhomboid-like_sf"/>
</dbReference>
<gene>
    <name evidence="9" type="ORF">NCTC10975_02381</name>
</gene>
<dbReference type="GO" id="GO:0004252">
    <property type="term" value="F:serine-type endopeptidase activity"/>
    <property type="evidence" value="ECO:0007669"/>
    <property type="project" value="InterPro"/>
</dbReference>
<organism evidence="9 10">
    <name type="scientific">Proteus mirabilis</name>
    <dbReference type="NCBI Taxonomy" id="584"/>
    <lineage>
        <taxon>Bacteria</taxon>
        <taxon>Pseudomonadati</taxon>
        <taxon>Pseudomonadota</taxon>
        <taxon>Gammaproteobacteria</taxon>
        <taxon>Enterobacterales</taxon>
        <taxon>Morganellaceae</taxon>
        <taxon>Proteus</taxon>
    </lineage>
</organism>
<proteinExistence type="inferred from homology"/>
<dbReference type="Proteomes" id="UP000251485">
    <property type="component" value="Unassembled WGS sequence"/>
</dbReference>
<evidence type="ECO:0000256" key="5">
    <source>
        <dbReference type="ARBA" id="ARBA00022801"/>
    </source>
</evidence>
<feature type="domain" description="Peptidase S54 rhomboid" evidence="8">
    <location>
        <begin position="47"/>
        <end position="180"/>
    </location>
</feature>
<dbReference type="SUPFAM" id="SSF144091">
    <property type="entry name" value="Rhomboid-like"/>
    <property type="match status" value="1"/>
</dbReference>
<dbReference type="GO" id="GO:0006508">
    <property type="term" value="P:proteolysis"/>
    <property type="evidence" value="ECO:0007669"/>
    <property type="project" value="UniProtKB-KW"/>
</dbReference>
<keyword evidence="3" id="KW-0645">Protease</keyword>
<keyword evidence="5" id="KW-0378">Hydrolase</keyword>
<protein>
    <submittedName>
        <fullName evidence="9">Rhombosortase</fullName>
    </submittedName>
</protein>
<evidence type="ECO:0000313" key="9">
    <source>
        <dbReference type="EMBL" id="SPY96655.1"/>
    </source>
</evidence>
<evidence type="ECO:0000256" key="4">
    <source>
        <dbReference type="ARBA" id="ARBA00022692"/>
    </source>
</evidence>
<dbReference type="PANTHER" id="PTHR43066:SF1">
    <property type="entry name" value="RHOMBOID PROTEIN 2"/>
    <property type="match status" value="1"/>
</dbReference>
<keyword evidence="6" id="KW-1133">Transmembrane helix</keyword>
<evidence type="ECO:0000256" key="3">
    <source>
        <dbReference type="ARBA" id="ARBA00022670"/>
    </source>
</evidence>
<keyword evidence="7" id="KW-0472">Membrane</keyword>
<evidence type="ECO:0000256" key="6">
    <source>
        <dbReference type="ARBA" id="ARBA00022989"/>
    </source>
</evidence>
<dbReference type="InterPro" id="IPR022764">
    <property type="entry name" value="Peptidase_S54_rhomboid_dom"/>
</dbReference>
<dbReference type="PANTHER" id="PTHR43066">
    <property type="entry name" value="RHOMBOID-RELATED PROTEIN"/>
    <property type="match status" value="1"/>
</dbReference>
<reference evidence="9 10" key="1">
    <citation type="submission" date="2018-06" db="EMBL/GenBank/DDBJ databases">
        <authorList>
            <consortium name="Pathogen Informatics"/>
            <person name="Doyle S."/>
        </authorList>
    </citation>
    <scope>NUCLEOTIDE SEQUENCE [LARGE SCALE GENOMIC DNA]</scope>
    <source>
        <strain evidence="9 10">NCTC10975</strain>
    </source>
</reference>
<evidence type="ECO:0000256" key="1">
    <source>
        <dbReference type="ARBA" id="ARBA00004141"/>
    </source>
</evidence>
<evidence type="ECO:0000313" key="10">
    <source>
        <dbReference type="Proteomes" id="UP000251485"/>
    </source>
</evidence>
<dbReference type="KEGG" id="pvl:AOB99_16945"/>
<dbReference type="GO" id="GO:0016020">
    <property type="term" value="C:membrane"/>
    <property type="evidence" value="ECO:0007669"/>
    <property type="project" value="UniProtKB-SubCell"/>
</dbReference>
<comment type="subcellular location">
    <subcellularLocation>
        <location evidence="1">Membrane</location>
        <topology evidence="1">Multi-pass membrane protein</topology>
    </subcellularLocation>
</comment>
<sequence>MDRLWLKRRIYILGGLTILLFLLQIIGSLFPVHLLQYGIIPRSSEGLFGIFISPFIHGSWSHLFSNLLPFLILSFLLMTQSLREYCYSSIFIIIISGLLVWLFGRNAIHVGASGWIFGLWSLLIAHAFTRHKIIDIVIALFVLFYYGSMAYGLIPGQLGVSTESHIAGVISGLLYAWCARKIIRRKSRVVEIIK</sequence>
<evidence type="ECO:0000259" key="8">
    <source>
        <dbReference type="Pfam" id="PF01694"/>
    </source>
</evidence>